<evidence type="ECO:0000256" key="2">
    <source>
        <dbReference type="ARBA" id="ARBA00022695"/>
    </source>
</evidence>
<evidence type="ECO:0000256" key="7">
    <source>
        <dbReference type="HAMAP-Rule" id="MF_00802"/>
    </source>
</evidence>
<dbReference type="HAMAP" id="MF_00802">
    <property type="entry name" value="GlnE"/>
    <property type="match status" value="1"/>
</dbReference>
<dbReference type="FunFam" id="3.30.460.10:FF:000009">
    <property type="entry name" value="Bifunctional glutamine synthetase adenylyltransferase/adenylyl-removing enzyme"/>
    <property type="match status" value="1"/>
</dbReference>
<dbReference type="STRING" id="1123392.GCA_000376425_01685"/>
<evidence type="ECO:0000259" key="9">
    <source>
        <dbReference type="Pfam" id="PF08335"/>
    </source>
</evidence>
<dbReference type="Pfam" id="PF08335">
    <property type="entry name" value="GlnD_UR_UTase"/>
    <property type="match status" value="2"/>
</dbReference>
<dbReference type="GO" id="GO:0008882">
    <property type="term" value="F:[glutamate-ammonia-ligase] adenylyltransferase activity"/>
    <property type="evidence" value="ECO:0007669"/>
    <property type="project" value="UniProtKB-UniRule"/>
</dbReference>
<evidence type="ECO:0000256" key="3">
    <source>
        <dbReference type="ARBA" id="ARBA00022741"/>
    </source>
</evidence>
<dbReference type="EMBL" id="LDUG01000017">
    <property type="protein sequence ID" value="KVW97136.1"/>
    <property type="molecule type" value="Genomic_DNA"/>
</dbReference>
<keyword evidence="3 7" id="KW-0547">Nucleotide-binding</keyword>
<evidence type="ECO:0000259" key="8">
    <source>
        <dbReference type="Pfam" id="PF03710"/>
    </source>
</evidence>
<dbReference type="InterPro" id="IPR023057">
    <property type="entry name" value="GlnE"/>
</dbReference>
<dbReference type="GO" id="GO:0000820">
    <property type="term" value="P:regulation of glutamine family amino acid metabolic process"/>
    <property type="evidence" value="ECO:0007669"/>
    <property type="project" value="UniProtKB-UniRule"/>
</dbReference>
<name>A0A106BR87_THIDE</name>
<dbReference type="NCBIfam" id="NF008292">
    <property type="entry name" value="PRK11072.1"/>
    <property type="match status" value="1"/>
</dbReference>
<evidence type="ECO:0000256" key="5">
    <source>
        <dbReference type="ARBA" id="ARBA00022842"/>
    </source>
</evidence>
<keyword evidence="2 7" id="KW-0548">Nucleotidyltransferase</keyword>
<dbReference type="InterPro" id="IPR005190">
    <property type="entry name" value="GlnE_rpt_dom"/>
</dbReference>
<comment type="cofactor">
    <cofactor evidence="7">
        <name>Mg(2+)</name>
        <dbReference type="ChEBI" id="CHEBI:18420"/>
    </cofactor>
</comment>
<evidence type="ECO:0000313" key="10">
    <source>
        <dbReference type="EMBL" id="KVW97136.1"/>
    </source>
</evidence>
<dbReference type="GO" id="GO:0005524">
    <property type="term" value="F:ATP binding"/>
    <property type="evidence" value="ECO:0007669"/>
    <property type="project" value="UniProtKB-UniRule"/>
</dbReference>
<comment type="catalytic activity">
    <reaction evidence="7">
        <text>[glutamine synthetase]-L-tyrosine + ATP = [glutamine synthetase]-O(4)-(5'-adenylyl)-L-tyrosine + diphosphate</text>
        <dbReference type="Rhea" id="RHEA:18589"/>
        <dbReference type="Rhea" id="RHEA-COMP:10660"/>
        <dbReference type="Rhea" id="RHEA-COMP:10661"/>
        <dbReference type="ChEBI" id="CHEBI:30616"/>
        <dbReference type="ChEBI" id="CHEBI:33019"/>
        <dbReference type="ChEBI" id="CHEBI:46858"/>
        <dbReference type="ChEBI" id="CHEBI:83624"/>
        <dbReference type="EC" id="2.7.7.42"/>
    </reaction>
</comment>
<feature type="domain" description="Glutamate-ammonia ligase adenylyltransferase repeated" evidence="8">
    <location>
        <begin position="6"/>
        <end position="255"/>
    </location>
</feature>
<gene>
    <name evidence="7" type="primary">glnE</name>
    <name evidence="10" type="ORF">ABW22_04780</name>
</gene>
<organism evidence="10 11">
    <name type="scientific">Thiobacillus denitrificans</name>
    <dbReference type="NCBI Taxonomy" id="36861"/>
    <lineage>
        <taxon>Bacteria</taxon>
        <taxon>Pseudomonadati</taxon>
        <taxon>Pseudomonadota</taxon>
        <taxon>Betaproteobacteria</taxon>
        <taxon>Nitrosomonadales</taxon>
        <taxon>Thiobacillaceae</taxon>
        <taxon>Thiobacillus</taxon>
    </lineage>
</organism>
<evidence type="ECO:0000313" key="11">
    <source>
        <dbReference type="Proteomes" id="UP000064243"/>
    </source>
</evidence>
<evidence type="ECO:0000256" key="1">
    <source>
        <dbReference type="ARBA" id="ARBA00022679"/>
    </source>
</evidence>
<protein>
    <recommendedName>
        <fullName evidence="7">Bifunctional glutamine synthetase adenylyltransferase/adenylyl-removing enzyme</fullName>
    </recommendedName>
    <alternativeName>
        <fullName evidence="7">ATP:glutamine synthetase adenylyltransferase</fullName>
    </alternativeName>
    <alternativeName>
        <fullName evidence="7">ATase</fullName>
    </alternativeName>
    <domain>
        <recommendedName>
            <fullName evidence="7">Glutamine synthetase adenylyl-L-tyrosine phosphorylase</fullName>
            <ecNumber evidence="7">2.7.7.89</ecNumber>
        </recommendedName>
        <alternativeName>
            <fullName evidence="7">Adenylyl removase</fullName>
            <shortName evidence="7">AR</shortName>
            <shortName evidence="7">AT-N</shortName>
        </alternativeName>
    </domain>
    <domain>
        <recommendedName>
            <fullName evidence="7">Glutamine synthetase adenylyl transferase</fullName>
            <ecNumber evidence="7">2.7.7.42</ecNumber>
        </recommendedName>
        <alternativeName>
            <fullName evidence="7">Adenylyl transferase</fullName>
            <shortName evidence="7">AT</shortName>
            <shortName evidence="7">AT-C</shortName>
        </alternativeName>
    </domain>
</protein>
<dbReference type="Gene3D" id="1.20.120.330">
    <property type="entry name" value="Nucleotidyltransferases domain 2"/>
    <property type="match status" value="2"/>
</dbReference>
<keyword evidence="4 7" id="KW-0067">ATP-binding</keyword>
<feature type="domain" description="Glutamate-ammonia ligase adenylyltransferase repeated" evidence="8">
    <location>
        <begin position="531"/>
        <end position="765"/>
    </location>
</feature>
<dbReference type="FunFam" id="1.20.120.330:FF:000005">
    <property type="entry name" value="Bifunctional glutamine synthetase adenylyltransferase/adenylyl-removing enzyme"/>
    <property type="match status" value="1"/>
</dbReference>
<comment type="function">
    <text evidence="7">Involved in the regulation of glutamine synthetase GlnA, a key enzyme in the process to assimilate ammonia. When cellular nitrogen levels are high, the C-terminal adenylyl transferase (AT) inactivates GlnA by covalent transfer of an adenylyl group from ATP to specific tyrosine residue of GlnA, thus reducing its activity. Conversely, when nitrogen levels are low, the N-terminal adenylyl removase (AR) activates GlnA by removing the adenylyl group by phosphorolysis, increasing its activity. The regulatory region of GlnE binds the signal transduction protein PII (GlnB) which indicates the nitrogen status of the cell.</text>
</comment>
<dbReference type="InterPro" id="IPR043519">
    <property type="entry name" value="NT_sf"/>
</dbReference>
<dbReference type="Gene3D" id="3.30.460.10">
    <property type="entry name" value="Beta Polymerase, domain 2"/>
    <property type="match status" value="2"/>
</dbReference>
<dbReference type="EC" id="2.7.7.89" evidence="7"/>
<dbReference type="RefSeq" id="WP_059752516.1">
    <property type="nucleotide sequence ID" value="NZ_LDUG01000017.1"/>
</dbReference>
<keyword evidence="5 7" id="KW-0460">Magnesium</keyword>
<feature type="domain" description="PII-uridylyltransferase/Glutamine-synthetase adenylyltransferase" evidence="9">
    <location>
        <begin position="283"/>
        <end position="420"/>
    </location>
</feature>
<dbReference type="CDD" id="cd05401">
    <property type="entry name" value="NT_GlnE_GlnD_like"/>
    <property type="match status" value="2"/>
</dbReference>
<dbReference type="EC" id="2.7.7.42" evidence="7"/>
<evidence type="ECO:0000256" key="6">
    <source>
        <dbReference type="ARBA" id="ARBA00023268"/>
    </source>
</evidence>
<comment type="catalytic activity">
    <reaction evidence="7">
        <text>[glutamine synthetase]-O(4)-(5'-adenylyl)-L-tyrosine + phosphate = [glutamine synthetase]-L-tyrosine + ADP</text>
        <dbReference type="Rhea" id="RHEA:43716"/>
        <dbReference type="Rhea" id="RHEA-COMP:10660"/>
        <dbReference type="Rhea" id="RHEA-COMP:10661"/>
        <dbReference type="ChEBI" id="CHEBI:43474"/>
        <dbReference type="ChEBI" id="CHEBI:46858"/>
        <dbReference type="ChEBI" id="CHEBI:83624"/>
        <dbReference type="ChEBI" id="CHEBI:456216"/>
        <dbReference type="EC" id="2.7.7.89"/>
    </reaction>
</comment>
<dbReference type="SUPFAM" id="SSF81593">
    <property type="entry name" value="Nucleotidyltransferase substrate binding subunit/domain"/>
    <property type="match status" value="2"/>
</dbReference>
<feature type="domain" description="PII-uridylyltransferase/Glutamine-synthetase adenylyltransferase" evidence="9">
    <location>
        <begin position="788"/>
        <end position="875"/>
    </location>
</feature>
<reference evidence="10 11" key="1">
    <citation type="journal article" date="2015" name="Appl. Environ. Microbiol.">
        <title>Aerobic and Anaerobic Thiosulfate Oxidation by a Cold-Adapted, Subglacial Chemoautotroph.</title>
        <authorList>
            <person name="Harrold Z.R."/>
            <person name="Skidmore M.L."/>
            <person name="Hamilton T.L."/>
            <person name="Desch L."/>
            <person name="Amada K."/>
            <person name="van Gelder W."/>
            <person name="Glover K."/>
            <person name="Roden E.E."/>
            <person name="Boyd E.S."/>
        </authorList>
    </citation>
    <scope>NUCLEOTIDE SEQUENCE [LARGE SCALE GENOMIC DNA]</scope>
    <source>
        <strain evidence="10 11">RG</strain>
    </source>
</reference>
<dbReference type="SUPFAM" id="SSF81301">
    <property type="entry name" value="Nucleotidyltransferase"/>
    <property type="match status" value="2"/>
</dbReference>
<dbReference type="PATRIC" id="fig|36861.3.peg.413"/>
<comment type="similarity">
    <text evidence="7">Belongs to the GlnE family.</text>
</comment>
<keyword evidence="6 7" id="KW-0511">Multifunctional enzyme</keyword>
<proteinExistence type="inferred from homology"/>
<dbReference type="GO" id="GO:0005829">
    <property type="term" value="C:cytosol"/>
    <property type="evidence" value="ECO:0007669"/>
    <property type="project" value="TreeGrafter"/>
</dbReference>
<dbReference type="Gene3D" id="1.20.120.1510">
    <property type="match status" value="1"/>
</dbReference>
<comment type="caution">
    <text evidence="10">The sequence shown here is derived from an EMBL/GenBank/DDBJ whole genome shotgun (WGS) entry which is preliminary data.</text>
</comment>
<dbReference type="GO" id="GO:0000287">
    <property type="term" value="F:magnesium ion binding"/>
    <property type="evidence" value="ECO:0007669"/>
    <property type="project" value="UniProtKB-UniRule"/>
</dbReference>
<feature type="region of interest" description="Adenylyl removase" evidence="7">
    <location>
        <begin position="1"/>
        <end position="424"/>
    </location>
</feature>
<dbReference type="InterPro" id="IPR013546">
    <property type="entry name" value="PII_UdlTrfase/GS_AdlTrfase"/>
</dbReference>
<dbReference type="AlphaFoldDB" id="A0A106BR87"/>
<dbReference type="PANTHER" id="PTHR30621:SF0">
    <property type="entry name" value="BIFUNCTIONAL GLUTAMINE SYNTHETASE ADENYLYLTRANSFERASE_ADENYLYL-REMOVING ENZYME"/>
    <property type="match status" value="1"/>
</dbReference>
<dbReference type="Pfam" id="PF03710">
    <property type="entry name" value="GlnE"/>
    <property type="match status" value="2"/>
</dbReference>
<dbReference type="OrthoDB" id="9759366at2"/>
<keyword evidence="1 7" id="KW-0808">Transferase</keyword>
<evidence type="ECO:0000256" key="4">
    <source>
        <dbReference type="ARBA" id="ARBA00022840"/>
    </source>
</evidence>
<dbReference type="GO" id="GO:0047388">
    <property type="term" value="F:[glutamine synthetase]-adenylyl-L-tyrosine phosphorylase activity"/>
    <property type="evidence" value="ECO:0007669"/>
    <property type="project" value="UniProtKB-EC"/>
</dbReference>
<keyword evidence="11" id="KW-1185">Reference proteome</keyword>
<dbReference type="PANTHER" id="PTHR30621">
    <property type="entry name" value="GLUTAMINE SYNTHETASE ADENYLYLTRANSFERASE"/>
    <property type="match status" value="1"/>
</dbReference>
<dbReference type="Proteomes" id="UP000064243">
    <property type="component" value="Unassembled WGS sequence"/>
</dbReference>
<sequence length="907" mass="100060">MSHPALDRVVRCSRYGRRLLAAQPQLAEAVAGQLDHAFTCEAMQAFLNQPPCADEAALHQRLRQLRQHVWLVATARDLAASADLAEVTATYSVLAEVCLAAALDFHHAALVARHGEPRDENGQPQQMVVVGMGKLGGGELNVSSDIDLIYLYPEEGDTAADSAATAIMSRRDGIQTVKSISNHEFFVRLGRKLTAALSEATADGYVFRVDLRLRPWGDSGPFAMGFAMLEDYLVAQGRPWERYAWIKARPLTGSHHDELMEIVRPFVFRKYLDFGAFAAIRDLHVQIRREVARREMADNIKLGPGGIREIEFTAQVFQLIRGGQIAALQQRPTLTALGELVNNDLMTADAQQELAAAYDFLRRLEHRLQYLDDAQTQQLPDDAESQAMLAEAMGFPDYAALLAALERHRNKVTRHFEQMFAAPQTDQMSHPLTAACCGTADAATTHALLENAGYDDPQRVLATLDALRQHTARLAESTQLLLNALLPPALEVIGSQPDPMATLERFAALLQSIARRSTYLALLAEYPAALRQLVRLLAASPWAAQVLTQQPQLLDELISPQSLMSVPDWTQLGAQLRDELDARPGDTEAQLDALRRFKQVQTLRLLAQDVAGRLTLEALSDHLSDLADTLLAETLARCWAGLKTRHRDTPRFAVIGYGKLGGRELGYASDLDLVFLYDDADARAQEIYARLTQRINTWLGTLTPAGILYETDLRLRPDGASGLLVSSVEAFRDYQLHHAWTWEHQALTRARFVCGDATIGANFEALRREVLAAPRDAGKLREEVLAMREKMHAGHINNSELFDLKHDSGGIVDVEFCVQYLVLRHGQVHPELADNVGNIALLLRAGAAGLISADVAQAAADAYRELRRQQHAIKLSGADYARVPLPAVESVRNAVNVLWVQAMGAAA</sequence>
<feature type="region of interest" description="Adenylyl transferase" evidence="7">
    <location>
        <begin position="433"/>
        <end position="907"/>
    </location>
</feature>
<accession>A0A106BR87</accession>